<comment type="similarity">
    <text evidence="2">Belongs to the mandelate racemase/muconate lactonizing enzyme family. GalD subfamily.</text>
</comment>
<dbReference type="AlphaFoldDB" id="A0A1E3A2T7"/>
<dbReference type="Gene3D" id="3.30.390.10">
    <property type="entry name" value="Enolase-like, N-terminal domain"/>
    <property type="match status" value="1"/>
</dbReference>
<evidence type="ECO:0000313" key="7">
    <source>
        <dbReference type="EMBL" id="ODR48424.1"/>
    </source>
</evidence>
<dbReference type="PANTHER" id="PTHR48080">
    <property type="entry name" value="D-GALACTONATE DEHYDRATASE-RELATED"/>
    <property type="match status" value="1"/>
</dbReference>
<dbReference type="Proteomes" id="UP000094067">
    <property type="component" value="Unassembled WGS sequence"/>
</dbReference>
<sequence length="400" mass="44731">MGNVTIRDVRVINTRPSGANLTVVKVETSEPGLYGLGCATFAYRYLAVTELVEKYLKPLLAGRNVSDIEDMWQLMNSNSYWRNGPVTNNAISGVDTALWDIKGKMAGMPVYDLLGGKSREAAAVYRHADGRTLEEVWENVQKYREQGVRHIRVQFGGYGGKAAGLNKPEGAPAGEYYCPDQYVYNTLKLVDYIRNKAGNEIELLHDTHERLSAINAVRLAKELEPYHLFFLEDILPPEQGEWYRMLRHQCVTPIALGELFCNPKEYDYLIAERLIDFIRCHISDIGGITPANKLAVFGEHFGVRTAWHGPGDVSPVGHAANIHLDLHAHNFGIQEWAGIDETLAEVFPGSPELRNGYVYLNGKPGLGIDIDEKLAAEFPCDDSVTQWTQTRLPDGTYNHP</sequence>
<dbReference type="OrthoDB" id="9775391at2"/>
<dbReference type="GO" id="GO:0000287">
    <property type="term" value="F:magnesium ion binding"/>
    <property type="evidence" value="ECO:0007669"/>
    <property type="project" value="UniProtKB-ARBA"/>
</dbReference>
<protein>
    <submittedName>
        <fullName evidence="7">2-dehydro-3-deoxy-6-phosphogalactonate aldolase</fullName>
    </submittedName>
    <submittedName>
        <fullName evidence="6">Starvation-sensing protein RspA</fullName>
    </submittedName>
</protein>
<dbReference type="Proteomes" id="UP000094869">
    <property type="component" value="Unassembled WGS sequence"/>
</dbReference>
<feature type="domain" description="Mandelate racemase/muconate lactonizing enzyme C-terminal" evidence="5">
    <location>
        <begin position="133"/>
        <end position="253"/>
    </location>
</feature>
<comment type="function">
    <text evidence="1">Has no detectable activity with D-mannonate and with a panel of 70 other acid sugars (in vitro), in spite of the conservation of the residues that are expected to be important for catalytic activity and cofactor binding. May have evolved a divergent function.</text>
</comment>
<name>A0A1E3A2T7_9FIRM</name>
<dbReference type="InterPro" id="IPR034593">
    <property type="entry name" value="DgoD-like"/>
</dbReference>
<dbReference type="InterPro" id="IPR036849">
    <property type="entry name" value="Enolase-like_C_sf"/>
</dbReference>
<dbReference type="InterPro" id="IPR013341">
    <property type="entry name" value="Mandelate_racemase_N_dom"/>
</dbReference>
<evidence type="ECO:0000313" key="8">
    <source>
        <dbReference type="EMBL" id="ODR61554.1"/>
    </source>
</evidence>
<dbReference type="RefSeq" id="WP_069153648.1">
    <property type="nucleotide sequence ID" value="NZ_DAWDRA010000565.1"/>
</dbReference>
<dbReference type="PATRIC" id="fig|1432052.4.peg.4298"/>
<reference evidence="8 11" key="2">
    <citation type="submission" date="2016-08" db="EMBL/GenBank/DDBJ databases">
        <title>Characterization of Isolates of Eisenbergiella tayi Derived from Blood Cultures, Using Whole Genome Sequencing.</title>
        <authorList>
            <person name="Bernier A.-M."/>
            <person name="Burdz T."/>
            <person name="Wiebe D."/>
            <person name="Bernard K."/>
        </authorList>
    </citation>
    <scope>NUCLEOTIDE SEQUENCE [LARGE SCALE GENOMIC DNA]</scope>
    <source>
        <strain evidence="8 11">NML120146</strain>
    </source>
</reference>
<dbReference type="InterPro" id="IPR013342">
    <property type="entry name" value="Mandelate_racemase_C"/>
</dbReference>
<evidence type="ECO:0000259" key="5">
    <source>
        <dbReference type="SMART" id="SM00922"/>
    </source>
</evidence>
<keyword evidence="11" id="KW-1185">Reference proteome</keyword>
<keyword evidence="4" id="KW-0460">Magnesium</keyword>
<evidence type="ECO:0000313" key="11">
    <source>
        <dbReference type="Proteomes" id="UP000094869"/>
    </source>
</evidence>
<dbReference type="SUPFAM" id="SSF54826">
    <property type="entry name" value="Enolase N-terminal domain-like"/>
    <property type="match status" value="1"/>
</dbReference>
<evidence type="ECO:0000256" key="1">
    <source>
        <dbReference type="ARBA" id="ARBA00003553"/>
    </source>
</evidence>
<dbReference type="Pfam" id="PF02746">
    <property type="entry name" value="MR_MLE_N"/>
    <property type="match status" value="1"/>
</dbReference>
<dbReference type="SMART" id="SM00922">
    <property type="entry name" value="MR_MLE"/>
    <property type="match status" value="1"/>
</dbReference>
<evidence type="ECO:0000256" key="3">
    <source>
        <dbReference type="ARBA" id="ARBA00022723"/>
    </source>
</evidence>
<dbReference type="EMBL" id="MEHA01000017">
    <property type="protein sequence ID" value="ODR48424.1"/>
    <property type="molecule type" value="Genomic_DNA"/>
</dbReference>
<dbReference type="InterPro" id="IPR018110">
    <property type="entry name" value="Mandel_Rmase/mucon_lact_enz_CS"/>
</dbReference>
<proteinExistence type="inferred from homology"/>
<dbReference type="PROSITE" id="PS00908">
    <property type="entry name" value="MR_MLE_1"/>
    <property type="match status" value="1"/>
</dbReference>
<reference evidence="6 9" key="1">
    <citation type="submission" date="2016-07" db="EMBL/GenBank/DDBJ databases">
        <title>Characterization of isolates of Eisenbergiella tayi derived from blood cultures, using whole genome sequencing.</title>
        <authorList>
            <person name="Burdz T."/>
            <person name="Wiebe D."/>
            <person name="Huynh C."/>
            <person name="Bernard K."/>
        </authorList>
    </citation>
    <scope>NUCLEOTIDE SEQUENCE [LARGE SCALE GENOMIC DNA]</scope>
    <source>
        <strain evidence="6 9">NML 110608</strain>
    </source>
</reference>
<evidence type="ECO:0000313" key="9">
    <source>
        <dbReference type="Proteomes" id="UP000094067"/>
    </source>
</evidence>
<dbReference type="EMBL" id="MEHD01000006">
    <property type="protein sequence ID" value="ODR61554.1"/>
    <property type="molecule type" value="Genomic_DNA"/>
</dbReference>
<dbReference type="Pfam" id="PF13378">
    <property type="entry name" value="MR_MLE_C"/>
    <property type="match status" value="1"/>
</dbReference>
<evidence type="ECO:0000313" key="6">
    <source>
        <dbReference type="EMBL" id="ODM03083.1"/>
    </source>
</evidence>
<dbReference type="PANTHER" id="PTHR48080:SF6">
    <property type="entry name" value="STARVATION-SENSING PROTEIN RSPA"/>
    <property type="match status" value="1"/>
</dbReference>
<evidence type="ECO:0000313" key="10">
    <source>
        <dbReference type="Proteomes" id="UP000094271"/>
    </source>
</evidence>
<accession>A0A1E3A2T7</accession>
<dbReference type="GO" id="GO:0009063">
    <property type="term" value="P:amino acid catabolic process"/>
    <property type="evidence" value="ECO:0007669"/>
    <property type="project" value="InterPro"/>
</dbReference>
<keyword evidence="3" id="KW-0479">Metal-binding</keyword>
<dbReference type="Proteomes" id="UP000094271">
    <property type="component" value="Unassembled WGS sequence"/>
</dbReference>
<dbReference type="InterPro" id="IPR029017">
    <property type="entry name" value="Enolase-like_N"/>
</dbReference>
<gene>
    <name evidence="6" type="primary">rspA</name>
    <name evidence="7" type="ORF">BEI59_20940</name>
    <name evidence="6" type="ORF">BEI61_03877</name>
    <name evidence="8" type="ORF">BEI63_01065</name>
</gene>
<organism evidence="6 9">
    <name type="scientific">Eisenbergiella tayi</name>
    <dbReference type="NCBI Taxonomy" id="1432052"/>
    <lineage>
        <taxon>Bacteria</taxon>
        <taxon>Bacillati</taxon>
        <taxon>Bacillota</taxon>
        <taxon>Clostridia</taxon>
        <taxon>Lachnospirales</taxon>
        <taxon>Lachnospiraceae</taxon>
        <taxon>Eisenbergiella</taxon>
    </lineage>
</organism>
<evidence type="ECO:0000256" key="2">
    <source>
        <dbReference type="ARBA" id="ARBA00010339"/>
    </source>
</evidence>
<comment type="caution">
    <text evidence="6">The sequence shown here is derived from an EMBL/GenBank/DDBJ whole genome shotgun (WGS) entry which is preliminary data.</text>
</comment>
<evidence type="ECO:0000256" key="4">
    <source>
        <dbReference type="ARBA" id="ARBA00022842"/>
    </source>
</evidence>
<dbReference type="Gene3D" id="3.20.20.120">
    <property type="entry name" value="Enolase-like C-terminal domain"/>
    <property type="match status" value="1"/>
</dbReference>
<dbReference type="SUPFAM" id="SSF51604">
    <property type="entry name" value="Enolase C-terminal domain-like"/>
    <property type="match status" value="1"/>
</dbReference>
<dbReference type="FunFam" id="3.20.20.120:FF:000011">
    <property type="entry name" value="D-galactonate dehydratase family member VSWAT3_13707"/>
    <property type="match status" value="1"/>
</dbReference>
<dbReference type="InterPro" id="IPR029065">
    <property type="entry name" value="Enolase_C-like"/>
</dbReference>
<dbReference type="EMBL" id="MCGH01000003">
    <property type="protein sequence ID" value="ODM03083.1"/>
    <property type="molecule type" value="Genomic_DNA"/>
</dbReference>
<reference evidence="7 10" key="3">
    <citation type="submission" date="2016-08" db="EMBL/GenBank/DDBJ databases">
        <authorList>
            <person name="Seilhamer J.J."/>
        </authorList>
    </citation>
    <scope>NUCLEOTIDE SEQUENCE [LARGE SCALE GENOMIC DNA]</scope>
    <source>
        <strain evidence="7 10">NML150140-1</strain>
    </source>
</reference>